<feature type="domain" description="PepSY" evidence="2">
    <location>
        <begin position="152"/>
        <end position="201"/>
    </location>
</feature>
<dbReference type="AlphaFoldDB" id="A0A9D1LBR4"/>
<evidence type="ECO:0000313" key="4">
    <source>
        <dbReference type="Proteomes" id="UP000824072"/>
    </source>
</evidence>
<dbReference type="PROSITE" id="PS51257">
    <property type="entry name" value="PROKAR_LIPOPROTEIN"/>
    <property type="match status" value="1"/>
</dbReference>
<reference evidence="3" key="2">
    <citation type="journal article" date="2021" name="PeerJ">
        <title>Extensive microbial diversity within the chicken gut microbiome revealed by metagenomics and culture.</title>
        <authorList>
            <person name="Gilroy R."/>
            <person name="Ravi A."/>
            <person name="Getino M."/>
            <person name="Pursley I."/>
            <person name="Horton D.L."/>
            <person name="Alikhan N.F."/>
            <person name="Baker D."/>
            <person name="Gharbi K."/>
            <person name="Hall N."/>
            <person name="Watson M."/>
            <person name="Adriaenssens E.M."/>
            <person name="Foster-Nyarko E."/>
            <person name="Jarju S."/>
            <person name="Secka A."/>
            <person name="Antonio M."/>
            <person name="Oren A."/>
            <person name="Chaudhuri R.R."/>
            <person name="La Ragione R."/>
            <person name="Hildebrand F."/>
            <person name="Pallen M.J."/>
        </authorList>
    </citation>
    <scope>NUCLEOTIDE SEQUENCE</scope>
    <source>
        <strain evidence="3">ChiHcec3-11533</strain>
    </source>
</reference>
<keyword evidence="1" id="KW-0732">Signal</keyword>
<accession>A0A9D1LBR4</accession>
<protein>
    <recommendedName>
        <fullName evidence="2">PepSY domain-containing protein</fullName>
    </recommendedName>
</protein>
<dbReference type="EMBL" id="DVMU01000112">
    <property type="protein sequence ID" value="HIU33909.1"/>
    <property type="molecule type" value="Genomic_DNA"/>
</dbReference>
<dbReference type="Pfam" id="PF03413">
    <property type="entry name" value="PepSY"/>
    <property type="match status" value="1"/>
</dbReference>
<sequence length="204" mass="22792">MKKFFSALLCALLLLGIACAEGCLPEGAQLLAEEGDERRYRVEETGEELILSMQGESASGLRGEFAGAIDASWQEQSREGAEVALREEYPAARVLRAEETQLAGLSAWKLTFVCEEAAGWATLLGDRIREREVSFGAYFQEGRLTMTGARTVVLLYRPQAQLTEIELDEDDGLWIYEGEAILDGTEYEFEIHAETAQLLEWERD</sequence>
<dbReference type="InterPro" id="IPR025711">
    <property type="entry name" value="PepSY"/>
</dbReference>
<evidence type="ECO:0000259" key="2">
    <source>
        <dbReference type="Pfam" id="PF03413"/>
    </source>
</evidence>
<proteinExistence type="predicted"/>
<evidence type="ECO:0000313" key="3">
    <source>
        <dbReference type="EMBL" id="HIU33909.1"/>
    </source>
</evidence>
<name>A0A9D1LBR4_9FIRM</name>
<dbReference type="Proteomes" id="UP000824072">
    <property type="component" value="Unassembled WGS sequence"/>
</dbReference>
<feature type="chain" id="PRO_5039432814" description="PepSY domain-containing protein" evidence="1">
    <location>
        <begin position="21"/>
        <end position="204"/>
    </location>
</feature>
<reference evidence="3" key="1">
    <citation type="submission" date="2020-10" db="EMBL/GenBank/DDBJ databases">
        <authorList>
            <person name="Gilroy R."/>
        </authorList>
    </citation>
    <scope>NUCLEOTIDE SEQUENCE</scope>
    <source>
        <strain evidence="3">ChiHcec3-11533</strain>
    </source>
</reference>
<feature type="signal peptide" evidence="1">
    <location>
        <begin position="1"/>
        <end position="20"/>
    </location>
</feature>
<comment type="caution">
    <text evidence="3">The sequence shown here is derived from an EMBL/GenBank/DDBJ whole genome shotgun (WGS) entry which is preliminary data.</text>
</comment>
<dbReference type="Gene3D" id="3.10.450.40">
    <property type="match status" value="1"/>
</dbReference>
<evidence type="ECO:0000256" key="1">
    <source>
        <dbReference type="SAM" id="SignalP"/>
    </source>
</evidence>
<organism evidence="3 4">
    <name type="scientific">Candidatus Pullichristensenella excrementigallinarum</name>
    <dbReference type="NCBI Taxonomy" id="2840907"/>
    <lineage>
        <taxon>Bacteria</taxon>
        <taxon>Bacillati</taxon>
        <taxon>Bacillota</taxon>
        <taxon>Clostridia</taxon>
        <taxon>Candidatus Pullichristensenella</taxon>
    </lineage>
</organism>
<gene>
    <name evidence="3" type="ORF">IAB02_05045</name>
</gene>